<dbReference type="Pfam" id="PF02563">
    <property type="entry name" value="Poly_export"/>
    <property type="match status" value="1"/>
</dbReference>
<keyword evidence="7 15" id="KW-0732">Signal</keyword>
<evidence type="ECO:0000256" key="3">
    <source>
        <dbReference type="ARBA" id="ARBA00022448"/>
    </source>
</evidence>
<dbReference type="InterPro" id="IPR049712">
    <property type="entry name" value="Poly_export"/>
</dbReference>
<reference evidence="20" key="1">
    <citation type="submission" date="2023-07" db="EMBL/GenBank/DDBJ databases">
        <title>Draft genome sequence of Agarivorans aestuarii strain ZMCS4, a CAZymes producing bacteria isolated from the marine brown algae Clodostephus spongiosus.</title>
        <authorList>
            <person name="Lorente B."/>
            <person name="Cabral C."/>
            <person name="Frias J."/>
            <person name="Faria J."/>
            <person name="Toubarro D."/>
        </authorList>
    </citation>
    <scope>NUCLEOTIDE SEQUENCE [LARGE SCALE GENOMIC DNA]</scope>
    <source>
        <strain evidence="20">ZMCS4</strain>
    </source>
</reference>
<proteinExistence type="inferred from homology"/>
<keyword evidence="20" id="KW-1185">Reference proteome</keyword>
<evidence type="ECO:0000256" key="13">
    <source>
        <dbReference type="ARBA" id="ARBA00023237"/>
    </source>
</evidence>
<evidence type="ECO:0000259" key="17">
    <source>
        <dbReference type="Pfam" id="PF10531"/>
    </source>
</evidence>
<organism evidence="19 20">
    <name type="scientific">Agarivorans aestuarii</name>
    <dbReference type="NCBI Taxonomy" id="1563703"/>
    <lineage>
        <taxon>Bacteria</taxon>
        <taxon>Pseudomonadati</taxon>
        <taxon>Pseudomonadota</taxon>
        <taxon>Gammaproteobacteria</taxon>
        <taxon>Alteromonadales</taxon>
        <taxon>Alteromonadaceae</taxon>
        <taxon>Agarivorans</taxon>
    </lineage>
</organism>
<evidence type="ECO:0000256" key="11">
    <source>
        <dbReference type="ARBA" id="ARBA00023136"/>
    </source>
</evidence>
<evidence type="ECO:0000256" key="5">
    <source>
        <dbReference type="ARBA" id="ARBA00022597"/>
    </source>
</evidence>
<evidence type="ECO:0000256" key="7">
    <source>
        <dbReference type="ARBA" id="ARBA00022729"/>
    </source>
</evidence>
<keyword evidence="11" id="KW-0472">Membrane</keyword>
<evidence type="ECO:0000256" key="14">
    <source>
        <dbReference type="ARBA" id="ARBA00023288"/>
    </source>
</evidence>
<evidence type="ECO:0000256" key="8">
    <source>
        <dbReference type="ARBA" id="ARBA00023047"/>
    </source>
</evidence>
<evidence type="ECO:0000313" key="19">
    <source>
        <dbReference type="EMBL" id="MEE1672798.1"/>
    </source>
</evidence>
<dbReference type="InterPro" id="IPR019554">
    <property type="entry name" value="Soluble_ligand-bd"/>
</dbReference>
<evidence type="ECO:0000256" key="4">
    <source>
        <dbReference type="ARBA" id="ARBA00022452"/>
    </source>
</evidence>
<feature type="chain" id="PRO_5046827657" evidence="15">
    <location>
        <begin position="27"/>
        <end position="553"/>
    </location>
</feature>
<dbReference type="InterPro" id="IPR003715">
    <property type="entry name" value="Poly_export_N"/>
</dbReference>
<evidence type="ECO:0000256" key="10">
    <source>
        <dbReference type="ARBA" id="ARBA00023114"/>
    </source>
</evidence>
<protein>
    <submittedName>
        <fullName evidence="19">Polysaccharide biosynthesis/export family protein</fullName>
    </submittedName>
</protein>
<gene>
    <name evidence="19" type="ORF">SNR37_002208</name>
</gene>
<sequence length="553" mass="60590">MTIKFLVNNKVLSCLALAFFSFSTLSNELIPIPANQQAGVQSGFSSSPENSRFPVGEEDLPPPYGANLFTGGYEAERSDGLNEDYIVAAGDKISIWIWGAVSHADIATVDNQGNIFIPEIGPIKVSDVPATEVNDVVAQKIRSVYTNNVNVYVNLLNATPVSVFVTGPVLRPGQYAGLASDSVLFYLSRTGGIDAERGSYRKVTVVRSGKAIQHIDLYDFLRNGVLPQITFKDNDVILVGEQGPTVTVEGGARYPFRFELLEEISLGKRLIDYARPMAKISHVAVAGNRDSGPVSVYLPYKQFEAYELKDGDTVTFNDDLRPQVVDVQITGSYLGPSFYTVNKDARLLELLDYISVDTDLADIKSIYIQRESVALKQKELIEESLRRLERSVFTAPASSDGEAVIRQKEAELVVQFVERARQIEPLGKVILASDGKVANIRLEQGDQIIIPAQNDLIQVAGEVLMPQAVVFNENAVLLDYVAWAGGFTERADVDRIAVVHANGMIDFSPQQTLVAGDQILVMPKVEAKTMQAVKDITQIIYQIAVAANVVLRD</sequence>
<dbReference type="Proteomes" id="UP001310248">
    <property type="component" value="Unassembled WGS sequence"/>
</dbReference>
<dbReference type="Gene3D" id="3.30.1950.10">
    <property type="entry name" value="wza like domain"/>
    <property type="match status" value="1"/>
</dbReference>
<feature type="domain" description="Soluble ligand binding" evidence="17">
    <location>
        <begin position="457"/>
        <end position="500"/>
    </location>
</feature>
<keyword evidence="9" id="KW-0406">Ion transport</keyword>
<feature type="domain" description="SLBB" evidence="18">
    <location>
        <begin position="163"/>
        <end position="239"/>
    </location>
</feature>
<dbReference type="EMBL" id="JAYDYW010000004">
    <property type="protein sequence ID" value="MEE1672798.1"/>
    <property type="molecule type" value="Genomic_DNA"/>
</dbReference>
<keyword evidence="14" id="KW-0449">Lipoprotein</keyword>
<keyword evidence="4" id="KW-1134">Transmembrane beta strand</keyword>
<evidence type="ECO:0000256" key="1">
    <source>
        <dbReference type="ARBA" id="ARBA00004571"/>
    </source>
</evidence>
<dbReference type="InterPro" id="IPR054765">
    <property type="entry name" value="SLBB_dom"/>
</dbReference>
<feature type="signal peptide" evidence="15">
    <location>
        <begin position="1"/>
        <end position="26"/>
    </location>
</feature>
<evidence type="ECO:0000259" key="18">
    <source>
        <dbReference type="Pfam" id="PF22461"/>
    </source>
</evidence>
<evidence type="ECO:0000256" key="6">
    <source>
        <dbReference type="ARBA" id="ARBA00022692"/>
    </source>
</evidence>
<evidence type="ECO:0000256" key="2">
    <source>
        <dbReference type="ARBA" id="ARBA00009450"/>
    </source>
</evidence>
<dbReference type="RefSeq" id="WP_329774215.1">
    <property type="nucleotide sequence ID" value="NZ_JAYDYW010000004.1"/>
</dbReference>
<keyword evidence="10" id="KW-0626">Porin</keyword>
<dbReference type="PANTHER" id="PTHR33619:SF3">
    <property type="entry name" value="POLYSACCHARIDE EXPORT PROTEIN GFCE-RELATED"/>
    <property type="match status" value="1"/>
</dbReference>
<dbReference type="Pfam" id="PF22461">
    <property type="entry name" value="SLBB_2"/>
    <property type="match status" value="1"/>
</dbReference>
<dbReference type="Pfam" id="PF10531">
    <property type="entry name" value="SLBB"/>
    <property type="match status" value="1"/>
</dbReference>
<evidence type="ECO:0000256" key="9">
    <source>
        <dbReference type="ARBA" id="ARBA00023065"/>
    </source>
</evidence>
<keyword evidence="12" id="KW-0564">Palmitate</keyword>
<name>A0ABU7G039_9ALTE</name>
<comment type="subcellular location">
    <subcellularLocation>
        <location evidence="1">Cell outer membrane</location>
        <topology evidence="1">Multi-pass membrane protein</topology>
    </subcellularLocation>
</comment>
<keyword evidence="13" id="KW-0998">Cell outer membrane</keyword>
<evidence type="ECO:0000313" key="20">
    <source>
        <dbReference type="Proteomes" id="UP001310248"/>
    </source>
</evidence>
<evidence type="ECO:0000256" key="15">
    <source>
        <dbReference type="SAM" id="SignalP"/>
    </source>
</evidence>
<dbReference type="PANTHER" id="PTHR33619">
    <property type="entry name" value="POLYSACCHARIDE EXPORT PROTEIN GFCE-RELATED"/>
    <property type="match status" value="1"/>
</dbReference>
<evidence type="ECO:0000256" key="12">
    <source>
        <dbReference type="ARBA" id="ARBA00023139"/>
    </source>
</evidence>
<comment type="similarity">
    <text evidence="2">Belongs to the BexD/CtrA/VexA family.</text>
</comment>
<keyword evidence="6" id="KW-0812">Transmembrane</keyword>
<feature type="domain" description="Polysaccharide export protein N-terminal" evidence="16">
    <location>
        <begin position="82"/>
        <end position="155"/>
    </location>
</feature>
<comment type="caution">
    <text evidence="19">The sequence shown here is derived from an EMBL/GenBank/DDBJ whole genome shotgun (WGS) entry which is preliminary data.</text>
</comment>
<evidence type="ECO:0000259" key="16">
    <source>
        <dbReference type="Pfam" id="PF02563"/>
    </source>
</evidence>
<keyword evidence="8" id="KW-0625">Polysaccharide transport</keyword>
<accession>A0ABU7G039</accession>
<dbReference type="Gene3D" id="3.10.560.10">
    <property type="entry name" value="Outer membrane lipoprotein wza domain like"/>
    <property type="match status" value="2"/>
</dbReference>
<keyword evidence="3" id="KW-0813">Transport</keyword>
<keyword evidence="5" id="KW-0762">Sugar transport</keyword>